<dbReference type="Gene3D" id="3.30.450.40">
    <property type="match status" value="1"/>
</dbReference>
<dbReference type="AlphaFoldDB" id="A0A2K9LKP4"/>
<dbReference type="InterPro" id="IPR052020">
    <property type="entry name" value="Cyclic_di-GMP/3'3'-cGAMP_PDE"/>
</dbReference>
<dbReference type="RefSeq" id="WP_101892664.1">
    <property type="nucleotide sequence ID" value="NZ_CP022684.1"/>
</dbReference>
<dbReference type="CDD" id="cd00077">
    <property type="entry name" value="HDc"/>
    <property type="match status" value="1"/>
</dbReference>
<organism evidence="2 3">
    <name type="scientific">Ketobacter alkanivorans</name>
    <dbReference type="NCBI Taxonomy" id="1917421"/>
    <lineage>
        <taxon>Bacteria</taxon>
        <taxon>Pseudomonadati</taxon>
        <taxon>Pseudomonadota</taxon>
        <taxon>Gammaproteobacteria</taxon>
        <taxon>Pseudomonadales</taxon>
        <taxon>Ketobacteraceae</taxon>
        <taxon>Ketobacter</taxon>
    </lineage>
</organism>
<name>A0A2K9LKP4_9GAMM</name>
<dbReference type="OrthoDB" id="9816273at2"/>
<dbReference type="SMART" id="SM00471">
    <property type="entry name" value="HDc"/>
    <property type="match status" value="1"/>
</dbReference>
<dbReference type="Proteomes" id="UP000235116">
    <property type="component" value="Chromosome"/>
</dbReference>
<dbReference type="Gene3D" id="1.10.3210.10">
    <property type="entry name" value="Hypothetical protein af1432"/>
    <property type="match status" value="1"/>
</dbReference>
<proteinExistence type="predicted"/>
<dbReference type="Pfam" id="PF13487">
    <property type="entry name" value="HD_5"/>
    <property type="match status" value="1"/>
</dbReference>
<evidence type="ECO:0000313" key="2">
    <source>
        <dbReference type="EMBL" id="AUM11324.1"/>
    </source>
</evidence>
<evidence type="ECO:0000259" key="1">
    <source>
        <dbReference type="PROSITE" id="PS51832"/>
    </source>
</evidence>
<accession>A0A2K9LKP4</accession>
<dbReference type="InterPro" id="IPR029016">
    <property type="entry name" value="GAF-like_dom_sf"/>
</dbReference>
<dbReference type="SUPFAM" id="SSF109604">
    <property type="entry name" value="HD-domain/PDEase-like"/>
    <property type="match status" value="1"/>
</dbReference>
<dbReference type="GO" id="GO:0008081">
    <property type="term" value="F:phosphoric diester hydrolase activity"/>
    <property type="evidence" value="ECO:0007669"/>
    <property type="project" value="UniProtKB-ARBA"/>
</dbReference>
<dbReference type="EMBL" id="CP022684">
    <property type="protein sequence ID" value="AUM11324.1"/>
    <property type="molecule type" value="Genomic_DNA"/>
</dbReference>
<protein>
    <submittedName>
        <fullName evidence="2">Phosphohydrolase</fullName>
    </submittedName>
</protein>
<reference evidence="3" key="1">
    <citation type="submission" date="2017-08" db="EMBL/GenBank/DDBJ databases">
        <title>Direct submision.</title>
        <authorList>
            <person name="Kim S.-J."/>
            <person name="Rhee S.-K."/>
        </authorList>
    </citation>
    <scope>NUCLEOTIDE SEQUENCE [LARGE SCALE GENOMIC DNA]</scope>
    <source>
        <strain evidence="3">GI5</strain>
    </source>
</reference>
<keyword evidence="3" id="KW-1185">Reference proteome</keyword>
<feature type="domain" description="HD-GYP" evidence="1">
    <location>
        <begin position="167"/>
        <end position="375"/>
    </location>
</feature>
<dbReference type="PROSITE" id="PS51832">
    <property type="entry name" value="HD_GYP"/>
    <property type="match status" value="1"/>
</dbReference>
<dbReference type="PANTHER" id="PTHR45228:SF1">
    <property type="entry name" value="CYCLIC DI-GMP PHOSPHODIESTERASE TM_0186"/>
    <property type="match status" value="1"/>
</dbReference>
<evidence type="ECO:0000313" key="3">
    <source>
        <dbReference type="Proteomes" id="UP000235116"/>
    </source>
</evidence>
<sequence length="379" mass="42724">MSSNHHTDPWQGLNGADSIAAKLQFIHQVMTGHMPHITRIAVALHDSDTDYLRTFVYSSQEESPLTRYRAKLADCASLAEIAASGLPRVVNDLRIFNRHGEEHEHTQAIYDAGLRSSYTLPMQWDGHFFGFVFFNGDERDVFSERVLTELDVVAHLITLLVYNERTNVRVLLATIKSALDLTHSKDPETGGHLERMSRYSQLIAQTIAPKHNLDDQYIEHILLFSPLHDLGKLAIPDSILLKQGPLDESELAVMRTHSEEGRKLIEKLLKNCGLSGVTHVDILHNIALHHHEAWDGSGYPDRLVGQSIPLEARIVAVADVFDALTSRRPYKEAWSNTEAFNKLREMAGVKLDAECVDALVSNVEQIEEIQRLFKENPYG</sequence>
<dbReference type="PANTHER" id="PTHR45228">
    <property type="entry name" value="CYCLIC DI-GMP PHOSPHODIESTERASE TM_0186-RELATED"/>
    <property type="match status" value="1"/>
</dbReference>
<dbReference type="SUPFAM" id="SSF55781">
    <property type="entry name" value="GAF domain-like"/>
    <property type="match status" value="1"/>
</dbReference>
<dbReference type="InterPro" id="IPR037522">
    <property type="entry name" value="HD_GYP_dom"/>
</dbReference>
<keyword evidence="2" id="KW-0378">Hydrolase</keyword>
<gene>
    <name evidence="2" type="ORF">Kalk_02270</name>
</gene>
<dbReference type="KEGG" id="kak:Kalk_02270"/>
<dbReference type="InterPro" id="IPR003607">
    <property type="entry name" value="HD/PDEase_dom"/>
</dbReference>